<feature type="transmembrane region" description="Helical" evidence="6">
    <location>
        <begin position="45"/>
        <end position="66"/>
    </location>
</feature>
<feature type="transmembrane region" description="Helical" evidence="6">
    <location>
        <begin position="86"/>
        <end position="108"/>
    </location>
</feature>
<feature type="domain" description="G-protein coupled receptors family 1 profile" evidence="7">
    <location>
        <begin position="23"/>
        <end position="239"/>
    </location>
</feature>
<feature type="transmembrane region" description="Helical" evidence="6">
    <location>
        <begin position="129"/>
        <end position="150"/>
    </location>
</feature>
<dbReference type="SUPFAM" id="SSF81321">
    <property type="entry name" value="Family A G protein-coupled receptor-like"/>
    <property type="match status" value="1"/>
</dbReference>
<proteinExistence type="predicted"/>
<feature type="transmembrane region" description="Helical" evidence="6">
    <location>
        <begin position="223"/>
        <end position="246"/>
    </location>
</feature>
<keyword evidence="2 6" id="KW-0812">Transmembrane</keyword>
<evidence type="ECO:0000313" key="9">
    <source>
        <dbReference type="WBParaSite" id="MBELARI_LOCUS19101"/>
    </source>
</evidence>
<protein>
    <submittedName>
        <fullName evidence="9">G-protein coupled receptors family 1 profile domain-containing protein</fullName>
    </submittedName>
</protein>
<evidence type="ECO:0000256" key="6">
    <source>
        <dbReference type="SAM" id="Phobius"/>
    </source>
</evidence>
<feature type="region of interest" description="Disordered" evidence="5">
    <location>
        <begin position="300"/>
        <end position="319"/>
    </location>
</feature>
<evidence type="ECO:0000256" key="5">
    <source>
        <dbReference type="SAM" id="MobiDB-lite"/>
    </source>
</evidence>
<dbReference type="InterPro" id="IPR017452">
    <property type="entry name" value="GPCR_Rhodpsn_7TM"/>
</dbReference>
<dbReference type="AlphaFoldDB" id="A0AAF3EY22"/>
<feature type="transmembrane region" description="Helical" evidence="6">
    <location>
        <begin position="184"/>
        <end position="202"/>
    </location>
</feature>
<keyword evidence="3 6" id="KW-1133">Transmembrane helix</keyword>
<accession>A0AAF3EY22</accession>
<keyword evidence="4 6" id="KW-0472">Membrane</keyword>
<name>A0AAF3EY22_9BILA</name>
<dbReference type="WBParaSite" id="MBELARI_LOCUS19101">
    <property type="protein sequence ID" value="MBELARI_LOCUS19101"/>
    <property type="gene ID" value="MBELARI_LOCUS19101"/>
</dbReference>
<evidence type="ECO:0000256" key="2">
    <source>
        <dbReference type="ARBA" id="ARBA00022692"/>
    </source>
</evidence>
<evidence type="ECO:0000256" key="1">
    <source>
        <dbReference type="ARBA" id="ARBA00004370"/>
    </source>
</evidence>
<dbReference type="PROSITE" id="PS50262">
    <property type="entry name" value="G_PROTEIN_RECEP_F1_2"/>
    <property type="match status" value="1"/>
</dbReference>
<dbReference type="GO" id="GO:0016020">
    <property type="term" value="C:membrane"/>
    <property type="evidence" value="ECO:0007669"/>
    <property type="project" value="UniProtKB-SubCell"/>
</dbReference>
<keyword evidence="8" id="KW-1185">Reference proteome</keyword>
<evidence type="ECO:0000256" key="4">
    <source>
        <dbReference type="ARBA" id="ARBA00023136"/>
    </source>
</evidence>
<evidence type="ECO:0000259" key="7">
    <source>
        <dbReference type="PROSITE" id="PS50262"/>
    </source>
</evidence>
<dbReference type="Proteomes" id="UP000887575">
    <property type="component" value="Unassembled WGS sequence"/>
</dbReference>
<reference evidence="9" key="1">
    <citation type="submission" date="2024-02" db="UniProtKB">
        <authorList>
            <consortium name="WormBaseParasite"/>
        </authorList>
    </citation>
    <scope>IDENTIFICATION</scope>
</reference>
<evidence type="ECO:0000256" key="3">
    <source>
        <dbReference type="ARBA" id="ARBA00022989"/>
    </source>
</evidence>
<sequence length="319" mass="36205">MSDSFSIISLGFQLGNCASTATANLLLSLLIVYRKELRREKELILLAYYCFTDALYAYGAFYLALRRFQSTLWPYAFPDVSPNNCIFHPLHLLIVFSYPAVPLAELALTIDRGYAIFRPAKYFRMDHRASIRMVIGITIIAFSFVGYCIYDSLTRSDPPLSVRYGCYPEVYSTIFNSIMFGGKAVLYAICCIVYLPIICRLLHLHGTHKKCKCQQCQMKRSCANIGVLIVGLLVLIIVPTPCLLFFPDSKVVELLFYNLALSKPWLNVIFALVSFSQIRRLVFPVLKKRFAALRNSRGSRISSAGGREKEFEMPTTRSN</sequence>
<organism evidence="8 9">
    <name type="scientific">Mesorhabditis belari</name>
    <dbReference type="NCBI Taxonomy" id="2138241"/>
    <lineage>
        <taxon>Eukaryota</taxon>
        <taxon>Metazoa</taxon>
        <taxon>Ecdysozoa</taxon>
        <taxon>Nematoda</taxon>
        <taxon>Chromadorea</taxon>
        <taxon>Rhabditida</taxon>
        <taxon>Rhabditina</taxon>
        <taxon>Rhabditomorpha</taxon>
        <taxon>Rhabditoidea</taxon>
        <taxon>Rhabditidae</taxon>
        <taxon>Mesorhabditinae</taxon>
        <taxon>Mesorhabditis</taxon>
    </lineage>
</organism>
<comment type="subcellular location">
    <subcellularLocation>
        <location evidence="1">Membrane</location>
    </subcellularLocation>
</comment>
<evidence type="ECO:0000313" key="8">
    <source>
        <dbReference type="Proteomes" id="UP000887575"/>
    </source>
</evidence>
<feature type="transmembrane region" description="Helical" evidence="6">
    <location>
        <begin position="12"/>
        <end position="33"/>
    </location>
</feature>
<dbReference type="Gene3D" id="1.20.1070.10">
    <property type="entry name" value="Rhodopsin 7-helix transmembrane proteins"/>
    <property type="match status" value="1"/>
</dbReference>